<dbReference type="Proteomes" id="UP000243978">
    <property type="component" value="Unassembled WGS sequence"/>
</dbReference>
<protein>
    <recommendedName>
        <fullName evidence="4">Secreted protein</fullName>
    </recommendedName>
</protein>
<keyword evidence="1" id="KW-0732">Signal</keyword>
<dbReference type="EMBL" id="QBKS01000002">
    <property type="protein sequence ID" value="PTX54079.1"/>
    <property type="molecule type" value="Genomic_DNA"/>
</dbReference>
<reference evidence="2 3" key="1">
    <citation type="submission" date="2018-04" db="EMBL/GenBank/DDBJ databases">
        <title>Genomic Encyclopedia of Archaeal and Bacterial Type Strains, Phase II (KMG-II): from individual species to whole genera.</title>
        <authorList>
            <person name="Goeker M."/>
        </authorList>
    </citation>
    <scope>NUCLEOTIDE SEQUENCE [LARGE SCALE GENOMIC DNA]</scope>
    <source>
        <strain evidence="2 3">DSM 100977</strain>
    </source>
</reference>
<organism evidence="2 3">
    <name type="scientific">Litoreibacter ponti</name>
    <dbReference type="NCBI Taxonomy" id="1510457"/>
    <lineage>
        <taxon>Bacteria</taxon>
        <taxon>Pseudomonadati</taxon>
        <taxon>Pseudomonadota</taxon>
        <taxon>Alphaproteobacteria</taxon>
        <taxon>Rhodobacterales</taxon>
        <taxon>Roseobacteraceae</taxon>
        <taxon>Litoreibacter</taxon>
    </lineage>
</organism>
<feature type="chain" id="PRO_5015450410" description="Secreted protein" evidence="1">
    <location>
        <begin position="24"/>
        <end position="191"/>
    </location>
</feature>
<dbReference type="AlphaFoldDB" id="A0A2T6BDF0"/>
<accession>A0A2T6BDF0</accession>
<evidence type="ECO:0008006" key="4">
    <source>
        <dbReference type="Google" id="ProtNLM"/>
    </source>
</evidence>
<evidence type="ECO:0000313" key="3">
    <source>
        <dbReference type="Proteomes" id="UP000243978"/>
    </source>
</evidence>
<dbReference type="OrthoDB" id="7876966at2"/>
<comment type="caution">
    <text evidence="2">The sequence shown here is derived from an EMBL/GenBank/DDBJ whole genome shotgun (WGS) entry which is preliminary data.</text>
</comment>
<evidence type="ECO:0000313" key="2">
    <source>
        <dbReference type="EMBL" id="PTX54079.1"/>
    </source>
</evidence>
<dbReference type="RefSeq" id="WP_146174228.1">
    <property type="nucleotide sequence ID" value="NZ_QBKS01000002.1"/>
</dbReference>
<keyword evidence="3" id="KW-1185">Reference proteome</keyword>
<feature type="signal peptide" evidence="1">
    <location>
        <begin position="1"/>
        <end position="23"/>
    </location>
</feature>
<name>A0A2T6BDF0_9RHOB</name>
<proteinExistence type="predicted"/>
<gene>
    <name evidence="2" type="ORF">C8N43_2884</name>
</gene>
<sequence length="191" mass="19999">MRTTYKGFLAALMAMCFSSIAGATTVGIDECSTTKPNGDPSATFTLTTSTKAECFTGLNDANGLDANSFVLGMKGWGLHQKYDAGSSGDDFNFNTGLAAIGSSTGGKIFADLSAFEHAFIALKTAKGFGAFLVSTKDTSWDWTVDKGISHVSLWTKGTSGDDNEPEPVPLPAGGLLLLSGLALIHLRRRTS</sequence>
<evidence type="ECO:0000256" key="1">
    <source>
        <dbReference type="SAM" id="SignalP"/>
    </source>
</evidence>